<name>A0ABZ0RYE6_9BACI</name>
<dbReference type="InterPro" id="IPR012505">
    <property type="entry name" value="YbbR"/>
</dbReference>
<dbReference type="Pfam" id="PF07949">
    <property type="entry name" value="YbbR"/>
    <property type="match status" value="2"/>
</dbReference>
<dbReference type="RefSeq" id="WP_293926981.1">
    <property type="nucleotide sequence ID" value="NZ_CP137624.1"/>
</dbReference>
<proteinExistence type="predicted"/>
<dbReference type="PANTHER" id="PTHR37804:SF1">
    <property type="entry name" value="CDAA REGULATORY PROTEIN CDAR"/>
    <property type="match status" value="1"/>
</dbReference>
<evidence type="ECO:0000313" key="2">
    <source>
        <dbReference type="Proteomes" id="UP001322664"/>
    </source>
</evidence>
<protein>
    <submittedName>
        <fullName evidence="1">CdaR family protein</fullName>
    </submittedName>
</protein>
<dbReference type="EMBL" id="CP137624">
    <property type="protein sequence ID" value="WPK13257.1"/>
    <property type="molecule type" value="Genomic_DNA"/>
</dbReference>
<keyword evidence="2" id="KW-1185">Reference proteome</keyword>
<gene>
    <name evidence="1" type="ORF">R6U77_06160</name>
</gene>
<evidence type="ECO:0000313" key="1">
    <source>
        <dbReference type="EMBL" id="WPK13257.1"/>
    </source>
</evidence>
<reference evidence="1 2" key="1">
    <citation type="submission" date="2023-09" db="EMBL/GenBank/DDBJ databases">
        <authorList>
            <person name="Page C.A."/>
            <person name="Perez-Diaz I.M."/>
        </authorList>
    </citation>
    <scope>NUCLEOTIDE SEQUENCE [LARGE SCALE GENOMIC DNA]</scope>
    <source>
        <strain evidence="1 2">Ll15</strain>
    </source>
</reference>
<dbReference type="PANTHER" id="PTHR37804">
    <property type="entry name" value="CDAA REGULATORY PROTEIN CDAR"/>
    <property type="match status" value="1"/>
</dbReference>
<dbReference type="Gene3D" id="2.170.120.30">
    <property type="match status" value="1"/>
</dbReference>
<dbReference type="Proteomes" id="UP001322664">
    <property type="component" value="Chromosome"/>
</dbReference>
<sequence length="336" mass="37892">MDRLFNSNWLIRLTALLLAIALFFYVQSENDSTRNTPSSQQADIIEDVKLEVYYDDENLIVTGLPETVDLGIEGPMQIVMREKLAKDYKVFVDLNSLLIGQHRVTIQTENFSEKLSVSVYPPFANVVIEEKVTKEFRVEPEINNRQIKEGYVLKNMTVEPKYVFVTGAKSVMDKINYVKASIKAEDGLTQSFSQQANVKVLDRDLNKLDVTIQPETVDINVEIEEYNREIPLTLKQTGQLPEGVTINELSLKQESVRVTGPQSIVDSLNEIVVEFDLSKLTESGDYEAKIPKLESSVKLANETVKIQANLTIVEQSEEVVSTEADIPLPSEDADEE</sequence>
<dbReference type="InterPro" id="IPR053154">
    <property type="entry name" value="c-di-AMP_regulator"/>
</dbReference>
<accession>A0ABZ0RYE6</accession>
<dbReference type="Gene3D" id="2.170.120.40">
    <property type="entry name" value="YbbR-like domain"/>
    <property type="match status" value="2"/>
</dbReference>
<organism evidence="1 2">
    <name type="scientific">Lysinibacillus louembei</name>
    <dbReference type="NCBI Taxonomy" id="1470088"/>
    <lineage>
        <taxon>Bacteria</taxon>
        <taxon>Bacillati</taxon>
        <taxon>Bacillota</taxon>
        <taxon>Bacilli</taxon>
        <taxon>Bacillales</taxon>
        <taxon>Bacillaceae</taxon>
        <taxon>Lysinibacillus</taxon>
    </lineage>
</organism>